<gene>
    <name evidence="2" type="ORF">PIB30_073012</name>
</gene>
<dbReference type="InterPro" id="IPR053151">
    <property type="entry name" value="RNase_H-like"/>
</dbReference>
<name>A0ABU6URN9_9FABA</name>
<evidence type="ECO:0000313" key="2">
    <source>
        <dbReference type="EMBL" id="MED6162698.1"/>
    </source>
</evidence>
<dbReference type="SUPFAM" id="SSF53098">
    <property type="entry name" value="Ribonuclease H-like"/>
    <property type="match status" value="1"/>
</dbReference>
<dbReference type="InterPro" id="IPR002156">
    <property type="entry name" value="RNaseH_domain"/>
</dbReference>
<dbReference type="Proteomes" id="UP001341840">
    <property type="component" value="Unassembled WGS sequence"/>
</dbReference>
<dbReference type="InterPro" id="IPR012337">
    <property type="entry name" value="RNaseH-like_sf"/>
</dbReference>
<feature type="domain" description="RNase H type-1" evidence="1">
    <location>
        <begin position="6"/>
        <end position="92"/>
    </location>
</feature>
<evidence type="ECO:0000313" key="3">
    <source>
        <dbReference type="Proteomes" id="UP001341840"/>
    </source>
</evidence>
<organism evidence="2 3">
    <name type="scientific">Stylosanthes scabra</name>
    <dbReference type="NCBI Taxonomy" id="79078"/>
    <lineage>
        <taxon>Eukaryota</taxon>
        <taxon>Viridiplantae</taxon>
        <taxon>Streptophyta</taxon>
        <taxon>Embryophyta</taxon>
        <taxon>Tracheophyta</taxon>
        <taxon>Spermatophyta</taxon>
        <taxon>Magnoliopsida</taxon>
        <taxon>eudicotyledons</taxon>
        <taxon>Gunneridae</taxon>
        <taxon>Pentapetalae</taxon>
        <taxon>rosids</taxon>
        <taxon>fabids</taxon>
        <taxon>Fabales</taxon>
        <taxon>Fabaceae</taxon>
        <taxon>Papilionoideae</taxon>
        <taxon>50 kb inversion clade</taxon>
        <taxon>dalbergioids sensu lato</taxon>
        <taxon>Dalbergieae</taxon>
        <taxon>Pterocarpus clade</taxon>
        <taxon>Stylosanthes</taxon>
    </lineage>
</organism>
<dbReference type="PANTHER" id="PTHR47723:SF19">
    <property type="entry name" value="POLYNUCLEOTIDYL TRANSFERASE, RIBONUCLEASE H-LIKE SUPERFAMILY PROTEIN"/>
    <property type="match status" value="1"/>
</dbReference>
<accession>A0ABU6URN9</accession>
<sequence>MAHGHLAGFGCILMNDQGDWIGGCSGSLQENSILRCELFAIWKGLYLACESSFQRIICETDSLDAYNLLKLDSPFVMEHTDLVFIKIKDMQLWPWSLHINLI</sequence>
<comment type="caution">
    <text evidence="2">The sequence shown here is derived from an EMBL/GenBank/DDBJ whole genome shotgun (WGS) entry which is preliminary data.</text>
</comment>
<dbReference type="Pfam" id="PF13456">
    <property type="entry name" value="RVT_3"/>
    <property type="match status" value="1"/>
</dbReference>
<evidence type="ECO:0000259" key="1">
    <source>
        <dbReference type="Pfam" id="PF13456"/>
    </source>
</evidence>
<reference evidence="2 3" key="1">
    <citation type="journal article" date="2023" name="Plants (Basel)">
        <title>Bridging the Gap: Combining Genomics and Transcriptomics Approaches to Understand Stylosanthes scabra, an Orphan Legume from the Brazilian Caatinga.</title>
        <authorList>
            <person name="Ferreira-Neto J.R.C."/>
            <person name="da Silva M.D."/>
            <person name="Binneck E."/>
            <person name="de Melo N.F."/>
            <person name="da Silva R.H."/>
            <person name="de Melo A.L.T.M."/>
            <person name="Pandolfi V."/>
            <person name="Bustamante F.O."/>
            <person name="Brasileiro-Vidal A.C."/>
            <person name="Benko-Iseppon A.M."/>
        </authorList>
    </citation>
    <scope>NUCLEOTIDE SEQUENCE [LARGE SCALE GENOMIC DNA]</scope>
    <source>
        <tissue evidence="2">Leaves</tissue>
    </source>
</reference>
<dbReference type="InterPro" id="IPR036397">
    <property type="entry name" value="RNaseH_sf"/>
</dbReference>
<protein>
    <recommendedName>
        <fullName evidence="1">RNase H type-1 domain-containing protein</fullName>
    </recommendedName>
</protein>
<dbReference type="EMBL" id="JASCZI010121705">
    <property type="protein sequence ID" value="MED6162698.1"/>
    <property type="molecule type" value="Genomic_DNA"/>
</dbReference>
<dbReference type="InterPro" id="IPR044730">
    <property type="entry name" value="RNase_H-like_dom_plant"/>
</dbReference>
<proteinExistence type="predicted"/>
<dbReference type="Gene3D" id="3.30.420.10">
    <property type="entry name" value="Ribonuclease H-like superfamily/Ribonuclease H"/>
    <property type="match status" value="1"/>
</dbReference>
<keyword evidence="3" id="KW-1185">Reference proteome</keyword>
<dbReference type="CDD" id="cd06222">
    <property type="entry name" value="RNase_H_like"/>
    <property type="match status" value="1"/>
</dbReference>
<dbReference type="PANTHER" id="PTHR47723">
    <property type="entry name" value="OS05G0353850 PROTEIN"/>
    <property type="match status" value="1"/>
</dbReference>